<dbReference type="Proteomes" id="UP000605148">
    <property type="component" value="Unassembled WGS sequence"/>
</dbReference>
<dbReference type="EMBL" id="BMFA01000004">
    <property type="protein sequence ID" value="GGB43849.1"/>
    <property type="molecule type" value="Genomic_DNA"/>
</dbReference>
<proteinExistence type="predicted"/>
<evidence type="ECO:0000313" key="2">
    <source>
        <dbReference type="Proteomes" id="UP000605148"/>
    </source>
</evidence>
<evidence type="ECO:0000313" key="1">
    <source>
        <dbReference type="EMBL" id="GGB43849.1"/>
    </source>
</evidence>
<gene>
    <name evidence="1" type="ORF">GCM10011316_14770</name>
</gene>
<keyword evidence="2" id="KW-1185">Reference proteome</keyword>
<evidence type="ECO:0008006" key="3">
    <source>
        <dbReference type="Google" id="ProtNLM"/>
    </source>
</evidence>
<reference evidence="1" key="2">
    <citation type="submission" date="2020-09" db="EMBL/GenBank/DDBJ databases">
        <authorList>
            <person name="Sun Q."/>
            <person name="Zhou Y."/>
        </authorList>
    </citation>
    <scope>NUCLEOTIDE SEQUENCE</scope>
    <source>
        <strain evidence="1">CGMCC 1.12426</strain>
    </source>
</reference>
<accession>A0A916TGD0</accession>
<reference evidence="1" key="1">
    <citation type="journal article" date="2014" name="Int. J. Syst. Evol. Microbiol.">
        <title>Complete genome sequence of Corynebacterium casei LMG S-19264T (=DSM 44701T), isolated from a smear-ripened cheese.</title>
        <authorList>
            <consortium name="US DOE Joint Genome Institute (JGI-PGF)"/>
            <person name="Walter F."/>
            <person name="Albersmeier A."/>
            <person name="Kalinowski J."/>
            <person name="Ruckert C."/>
        </authorList>
    </citation>
    <scope>NUCLEOTIDE SEQUENCE</scope>
    <source>
        <strain evidence="1">CGMCC 1.12426</strain>
    </source>
</reference>
<protein>
    <recommendedName>
        <fullName evidence="3">Transposase</fullName>
    </recommendedName>
</protein>
<organism evidence="1 2">
    <name type="scientific">Roseibium aquae</name>
    <dbReference type="NCBI Taxonomy" id="1323746"/>
    <lineage>
        <taxon>Bacteria</taxon>
        <taxon>Pseudomonadati</taxon>
        <taxon>Pseudomonadota</taxon>
        <taxon>Alphaproteobacteria</taxon>
        <taxon>Hyphomicrobiales</taxon>
        <taxon>Stappiaceae</taxon>
        <taxon>Roseibium</taxon>
    </lineage>
</organism>
<sequence length="57" mass="6107">MEEIAIIGVELAKNVFQVHGAAVDGSVLFRKKVTQPQFTRLDVGCVCSGCHFEPCGA</sequence>
<comment type="caution">
    <text evidence="1">The sequence shown here is derived from an EMBL/GenBank/DDBJ whole genome shotgun (WGS) entry which is preliminary data.</text>
</comment>
<dbReference type="AlphaFoldDB" id="A0A916TGD0"/>
<name>A0A916TGD0_9HYPH</name>